<sequence length="286" mass="30790">MRGPASIRPSAAALARKASHQELQQKKSKKALVVNENLSPSQARDGSRLLNGFSHADHVPTPHPFAVSQAQMNRMNSDISMRDTSSMLSGLSRRPHSKEGKASPALFPTASGSVKSRKEGFNALPTSSPLNVRRDQSLLPEAAPTLKPDGVSHDTSNNTPPHAHIGDIIDIDAVDAVDNPFVPGHKGGMSSIDSTGRIERKLYSALGEELSFHADIDPMPRVENEVISSESDMADLGLDIPVTKRKRQGTLGGERDRSPSAKMAREQTNDNQLRESPGLPHLRGGD</sequence>
<feature type="region of interest" description="Disordered" evidence="1">
    <location>
        <begin position="237"/>
        <end position="286"/>
    </location>
</feature>
<gene>
    <name evidence="2" type="ORF">SLS60_000899</name>
</gene>
<organism evidence="2 3">
    <name type="scientific">Paraconiothyrium brasiliense</name>
    <dbReference type="NCBI Taxonomy" id="300254"/>
    <lineage>
        <taxon>Eukaryota</taxon>
        <taxon>Fungi</taxon>
        <taxon>Dikarya</taxon>
        <taxon>Ascomycota</taxon>
        <taxon>Pezizomycotina</taxon>
        <taxon>Dothideomycetes</taxon>
        <taxon>Pleosporomycetidae</taxon>
        <taxon>Pleosporales</taxon>
        <taxon>Massarineae</taxon>
        <taxon>Didymosphaeriaceae</taxon>
        <taxon>Paraconiothyrium</taxon>
    </lineage>
</organism>
<dbReference type="EMBL" id="JAKJXO020000001">
    <property type="protein sequence ID" value="KAL1612670.1"/>
    <property type="molecule type" value="Genomic_DNA"/>
</dbReference>
<feature type="compositionally biased region" description="Basic and acidic residues" evidence="1">
    <location>
        <begin position="253"/>
        <end position="268"/>
    </location>
</feature>
<accession>A0ABR3S7J8</accession>
<proteinExistence type="predicted"/>
<evidence type="ECO:0000313" key="2">
    <source>
        <dbReference type="EMBL" id="KAL1612670.1"/>
    </source>
</evidence>
<feature type="region of interest" description="Disordered" evidence="1">
    <location>
        <begin position="82"/>
        <end position="131"/>
    </location>
</feature>
<evidence type="ECO:0000256" key="1">
    <source>
        <dbReference type="SAM" id="MobiDB-lite"/>
    </source>
</evidence>
<name>A0ABR3S7J8_9PLEO</name>
<comment type="caution">
    <text evidence="2">The sequence shown here is derived from an EMBL/GenBank/DDBJ whole genome shotgun (WGS) entry which is preliminary data.</text>
</comment>
<feature type="region of interest" description="Disordered" evidence="1">
    <location>
        <begin position="1"/>
        <end position="64"/>
    </location>
</feature>
<reference evidence="2 3" key="1">
    <citation type="submission" date="2024-02" db="EMBL/GenBank/DDBJ databases">
        <title>De novo assembly and annotation of 12 fungi associated with fruit tree decline syndrome in Ontario, Canada.</title>
        <authorList>
            <person name="Sulman M."/>
            <person name="Ellouze W."/>
            <person name="Ilyukhin E."/>
        </authorList>
    </citation>
    <scope>NUCLEOTIDE SEQUENCE [LARGE SCALE GENOMIC DNA]</scope>
    <source>
        <strain evidence="2 3">M42-189</strain>
    </source>
</reference>
<protein>
    <submittedName>
        <fullName evidence="2">Uncharacterized protein</fullName>
    </submittedName>
</protein>
<dbReference type="Proteomes" id="UP001521785">
    <property type="component" value="Unassembled WGS sequence"/>
</dbReference>
<keyword evidence="3" id="KW-1185">Reference proteome</keyword>
<evidence type="ECO:0000313" key="3">
    <source>
        <dbReference type="Proteomes" id="UP001521785"/>
    </source>
</evidence>